<protein>
    <recommendedName>
        <fullName evidence="2">Flavinylation-associated cytochrome domain-containing protein</fullName>
    </recommendedName>
</protein>
<keyword evidence="1" id="KW-1133">Transmembrane helix</keyword>
<feature type="transmembrane region" description="Helical" evidence="1">
    <location>
        <begin position="54"/>
        <end position="76"/>
    </location>
</feature>
<keyword evidence="1" id="KW-0472">Membrane</keyword>
<dbReference type="InterPro" id="IPR025517">
    <property type="entry name" value="DUF4405"/>
</dbReference>
<dbReference type="OrthoDB" id="9793491at2"/>
<name>A0A1Y2K6W3_9PROT</name>
<accession>A0A1Y2K6W3</accession>
<feature type="transmembrane region" description="Helical" evidence="1">
    <location>
        <begin position="12"/>
        <end position="34"/>
    </location>
</feature>
<dbReference type="EMBL" id="LVJN01000018">
    <property type="protein sequence ID" value="OSM05088.1"/>
    <property type="molecule type" value="Genomic_DNA"/>
</dbReference>
<evidence type="ECO:0000259" key="2">
    <source>
        <dbReference type="Pfam" id="PF14358"/>
    </source>
</evidence>
<dbReference type="Pfam" id="PF14358">
    <property type="entry name" value="DUF4405"/>
    <property type="match status" value="1"/>
</dbReference>
<evidence type="ECO:0000256" key="1">
    <source>
        <dbReference type="SAM" id="Phobius"/>
    </source>
</evidence>
<reference evidence="3 4" key="1">
    <citation type="journal article" date="2016" name="BMC Genomics">
        <title>Combined genomic and structural analyses of a cultured magnetotactic bacterium reveals its niche adaptation to a dynamic environment.</title>
        <authorList>
            <person name="Araujo A.C."/>
            <person name="Morillo V."/>
            <person name="Cypriano J."/>
            <person name="Teixeira L.C."/>
            <person name="Leao P."/>
            <person name="Lyra S."/>
            <person name="Almeida L.G."/>
            <person name="Bazylinski D.A."/>
            <person name="Vasconcellos A.T."/>
            <person name="Abreu F."/>
            <person name="Lins U."/>
        </authorList>
    </citation>
    <scope>NUCLEOTIDE SEQUENCE [LARGE SCALE GENOMIC DNA]</scope>
    <source>
        <strain evidence="3 4">IT-1</strain>
    </source>
</reference>
<feature type="domain" description="Flavinylation-associated cytochrome" evidence="2">
    <location>
        <begin position="13"/>
        <end position="78"/>
    </location>
</feature>
<dbReference type="RefSeq" id="WP_085441728.1">
    <property type="nucleotide sequence ID" value="NZ_LVJN01000018.1"/>
</dbReference>
<organism evidence="3 4">
    <name type="scientific">Magnetofaba australis IT-1</name>
    <dbReference type="NCBI Taxonomy" id="1434232"/>
    <lineage>
        <taxon>Bacteria</taxon>
        <taxon>Pseudomonadati</taxon>
        <taxon>Pseudomonadota</taxon>
        <taxon>Magnetococcia</taxon>
        <taxon>Magnetococcales</taxon>
        <taxon>Magnetococcaceae</taxon>
        <taxon>Magnetofaba</taxon>
    </lineage>
</organism>
<gene>
    <name evidence="3" type="ORF">MAIT1_03229</name>
</gene>
<evidence type="ECO:0000313" key="4">
    <source>
        <dbReference type="Proteomes" id="UP000194003"/>
    </source>
</evidence>
<proteinExistence type="predicted"/>
<dbReference type="Proteomes" id="UP000194003">
    <property type="component" value="Unassembled WGS sequence"/>
</dbReference>
<comment type="caution">
    <text evidence="3">The sequence shown here is derived from an EMBL/GenBank/DDBJ whole genome shotgun (WGS) entry which is preliminary data.</text>
</comment>
<keyword evidence="4" id="KW-1185">Reference proteome</keyword>
<evidence type="ECO:0000313" key="3">
    <source>
        <dbReference type="EMBL" id="OSM05088.1"/>
    </source>
</evidence>
<keyword evidence="1" id="KW-0812">Transmembrane</keyword>
<sequence length="303" mass="32509">MATAKIFNLRGAISLIVTWAFLISVITGIVLFVVPQGRVAYWVSWTLGGMSKEQWGVIHIVFGLLFVVIGVWHLIYNWKPFVNYLKTKRRANDAGGKSGGVSRELLTASGFSVVLVVTAIADLPPTSWLMALNDWSKQAWITDPAFEPPFGHAEDVSLNGFCRKMTIDPVVARTALEQAGWTLPDNAGQTKLKDLALLNQSNAMALYAVIKPLEKSSAPQQAAPVASLSTDEIEARFAGSGIGQKSVAEVAQMLGVSPDYALQGLRAIGVETDTTGQLKPLAEQADKTPMDLLLAMAKGGGAQ</sequence>
<dbReference type="AlphaFoldDB" id="A0A1Y2K6W3"/>